<evidence type="ECO:0000313" key="3">
    <source>
        <dbReference type="Proteomes" id="UP000000925"/>
    </source>
</evidence>
<protein>
    <submittedName>
        <fullName evidence="2">Peptidase M23</fullName>
    </submittedName>
</protein>
<evidence type="ECO:0000313" key="2">
    <source>
        <dbReference type="EMBL" id="ADE56038.1"/>
    </source>
</evidence>
<evidence type="ECO:0000259" key="1">
    <source>
        <dbReference type="Pfam" id="PF01551"/>
    </source>
</evidence>
<dbReference type="PANTHER" id="PTHR21666:SF270">
    <property type="entry name" value="MUREIN HYDROLASE ACTIVATOR ENVC"/>
    <property type="match status" value="1"/>
</dbReference>
<dbReference type="GO" id="GO:0004222">
    <property type="term" value="F:metalloendopeptidase activity"/>
    <property type="evidence" value="ECO:0007669"/>
    <property type="project" value="TreeGrafter"/>
</dbReference>
<feature type="domain" description="M23ase beta-sheet core" evidence="1">
    <location>
        <begin position="70"/>
        <end position="175"/>
    </location>
</feature>
<organism evidence="2 3">
    <name type="scientific">Coraliomargarita akajimensis (strain DSM 45221 / IAM 15411 / JCM 23193 / KCTC 12865 / 04OKA010-24)</name>
    <dbReference type="NCBI Taxonomy" id="583355"/>
    <lineage>
        <taxon>Bacteria</taxon>
        <taxon>Pseudomonadati</taxon>
        <taxon>Verrucomicrobiota</taxon>
        <taxon>Opitutia</taxon>
        <taxon>Puniceicoccales</taxon>
        <taxon>Coraliomargaritaceae</taxon>
        <taxon>Coraliomargarita</taxon>
    </lineage>
</organism>
<dbReference type="Gene3D" id="2.70.70.10">
    <property type="entry name" value="Glucose Permease (Domain IIA)"/>
    <property type="match status" value="1"/>
</dbReference>
<dbReference type="AlphaFoldDB" id="D5EHZ8"/>
<dbReference type="PANTHER" id="PTHR21666">
    <property type="entry name" value="PEPTIDASE-RELATED"/>
    <property type="match status" value="1"/>
</dbReference>
<dbReference type="STRING" id="583355.Caka_3025"/>
<keyword evidence="3" id="KW-1185">Reference proteome</keyword>
<proteinExistence type="predicted"/>
<dbReference type="CDD" id="cd12797">
    <property type="entry name" value="M23_peptidase"/>
    <property type="match status" value="1"/>
</dbReference>
<dbReference type="eggNOG" id="COG0739">
    <property type="taxonomic scope" value="Bacteria"/>
</dbReference>
<sequence length="341" mass="37795">MRACLRVDLRLLAIGCLQLCVLSAAVELRWPTPNLAFQKGKPLEAFIQPTASGKLESGLFGCVRNGGHKFHEGIDLYPIKRTQSGEAADPIFSVLPGTVVHVSKVAGYSSYGRYVVVRHDQETPAFHTLYAHLASVADGLRVGMEVQAGTELGIMGRSAAGYSIPKSRAHLHFEMCFHLTDSFQRWYDRQKFGSANRHGNWNGMNLMGVDPLAYYRAVHSGRVRNMVEYLVSIPAVARIRVHSTQIPDFVRNYPSLVTRPYAGRQVVAWDIAFTDFGVPKEWTPRFVEDSIGGRAGDVRILAYSPKTLEAQSCRRVLNVGGQRPTISASTLSTLKKLFGFK</sequence>
<dbReference type="InterPro" id="IPR011055">
    <property type="entry name" value="Dup_hybrid_motif"/>
</dbReference>
<accession>D5EHZ8</accession>
<dbReference type="EMBL" id="CP001998">
    <property type="protein sequence ID" value="ADE56038.1"/>
    <property type="molecule type" value="Genomic_DNA"/>
</dbReference>
<dbReference type="SUPFAM" id="SSF51261">
    <property type="entry name" value="Duplicated hybrid motif"/>
    <property type="match status" value="1"/>
</dbReference>
<dbReference type="Pfam" id="PF01551">
    <property type="entry name" value="Peptidase_M23"/>
    <property type="match status" value="1"/>
</dbReference>
<dbReference type="OrthoDB" id="186635at2"/>
<dbReference type="InterPro" id="IPR016047">
    <property type="entry name" value="M23ase_b-sheet_dom"/>
</dbReference>
<dbReference type="Proteomes" id="UP000000925">
    <property type="component" value="Chromosome"/>
</dbReference>
<gene>
    <name evidence="2" type="ordered locus">Caka_3025</name>
</gene>
<dbReference type="HOGENOM" id="CLU_813077_0_0_0"/>
<name>D5EHZ8_CORAD</name>
<dbReference type="KEGG" id="caa:Caka_3025"/>
<reference evidence="2 3" key="1">
    <citation type="journal article" date="2010" name="Stand. Genomic Sci.">
        <title>Complete genome sequence of Coraliomargarita akajimensis type strain (04OKA010-24).</title>
        <authorList>
            <person name="Mavromatis K."/>
            <person name="Abt B."/>
            <person name="Brambilla E."/>
            <person name="Lapidus A."/>
            <person name="Copeland A."/>
            <person name="Deshpande S."/>
            <person name="Nolan M."/>
            <person name="Lucas S."/>
            <person name="Tice H."/>
            <person name="Cheng J.F."/>
            <person name="Han C."/>
            <person name="Detter J.C."/>
            <person name="Woyke T."/>
            <person name="Goodwin L."/>
            <person name="Pitluck S."/>
            <person name="Held B."/>
            <person name="Brettin T."/>
            <person name="Tapia R."/>
            <person name="Ivanova N."/>
            <person name="Mikhailova N."/>
            <person name="Pati A."/>
            <person name="Liolios K."/>
            <person name="Chen A."/>
            <person name="Palaniappan K."/>
            <person name="Land M."/>
            <person name="Hauser L."/>
            <person name="Chang Y.J."/>
            <person name="Jeffries C.D."/>
            <person name="Rohde M."/>
            <person name="Goker M."/>
            <person name="Bristow J."/>
            <person name="Eisen J.A."/>
            <person name="Markowitz V."/>
            <person name="Hugenholtz P."/>
            <person name="Klenk H.P."/>
            <person name="Kyrpides N.C."/>
        </authorList>
    </citation>
    <scope>NUCLEOTIDE SEQUENCE [LARGE SCALE GENOMIC DNA]</scope>
    <source>
        <strain evidence="3">DSM 45221 / IAM 15411 / JCM 23193 / KCTC 12865</strain>
    </source>
</reference>
<dbReference type="InterPro" id="IPR050570">
    <property type="entry name" value="Cell_wall_metabolism_enzyme"/>
</dbReference>